<gene>
    <name evidence="2" type="ORF">BN7_998</name>
</gene>
<evidence type="ECO:0000256" key="1">
    <source>
        <dbReference type="SAM" id="Coils"/>
    </source>
</evidence>
<protein>
    <submittedName>
        <fullName evidence="2">Uncharacterized protein</fullName>
    </submittedName>
</protein>
<reference evidence="2 3" key="1">
    <citation type="journal article" date="2012" name="Eukaryot. Cell">
        <title>Draft genome sequence of Wickerhamomyces ciferrii NRRL Y-1031 F-60-10.</title>
        <authorList>
            <person name="Schneider J."/>
            <person name="Andrea H."/>
            <person name="Blom J."/>
            <person name="Jaenicke S."/>
            <person name="Ruckert C."/>
            <person name="Schorsch C."/>
            <person name="Szczepanowski R."/>
            <person name="Farwick M."/>
            <person name="Goesmann A."/>
            <person name="Puhler A."/>
            <person name="Schaffer S."/>
            <person name="Tauch A."/>
            <person name="Kohler T."/>
            <person name="Brinkrolf K."/>
        </authorList>
    </citation>
    <scope>NUCLEOTIDE SEQUENCE [LARGE SCALE GENOMIC DNA]</scope>
    <source>
        <strain evidence="3">ATCC 14091 / BCRC 22168 / CBS 111 / JCM 3599 / NBRC 0793 / NRRL Y-1031 F-60-10</strain>
    </source>
</reference>
<sequence length="298" mass="34140">MSLKKRGGLNYGDAKKILETVYPELAQNIVPNLNKIKSNVLYQNSNNLENAKEALENTLNGLKTREIINSARQPLSTALESIPQRNLKSVSNVLLFRTRNQLLDKSDFNKLAPKTQSNFDLDSIPGDNYNFIVRSGRYPQNLEYRVGYYLIFDSIEEAAAFNVDTLKKQINGINFNTEMIDAKANDPVINIRALNESSIVENGIMKLKPGFPRKNCVLVKGFPNFIKKHTIFRMLYDYELDDSFDALTTIDLDNHANLGKWLIKFSNSIEAQRFVRNYHGLHLNDNPEMPRIYAEQLF</sequence>
<dbReference type="EMBL" id="CAIF01000020">
    <property type="protein sequence ID" value="CCH41457.1"/>
    <property type="molecule type" value="Genomic_DNA"/>
</dbReference>
<dbReference type="Proteomes" id="UP000009328">
    <property type="component" value="Unassembled WGS sequence"/>
</dbReference>
<dbReference type="InParanoid" id="K0KGZ8"/>
<feature type="coiled-coil region" evidence="1">
    <location>
        <begin position="38"/>
        <end position="65"/>
    </location>
</feature>
<dbReference type="FunCoup" id="K0KGZ8">
    <property type="interactions" value="47"/>
</dbReference>
<dbReference type="AlphaFoldDB" id="K0KGZ8"/>
<accession>K0KGZ8</accession>
<dbReference type="HOGENOM" id="CLU_065835_0_0_1"/>
<name>K0KGZ8_WICCF</name>
<organism evidence="2 3">
    <name type="scientific">Wickerhamomyces ciferrii (strain ATCC 14091 / BCRC 22168 / CBS 111 / JCM 3599 / NBRC 0793 / NRRL Y-1031 F-60-10)</name>
    <name type="common">Yeast</name>
    <name type="synonym">Pichia ciferrii</name>
    <dbReference type="NCBI Taxonomy" id="1206466"/>
    <lineage>
        <taxon>Eukaryota</taxon>
        <taxon>Fungi</taxon>
        <taxon>Dikarya</taxon>
        <taxon>Ascomycota</taxon>
        <taxon>Saccharomycotina</taxon>
        <taxon>Saccharomycetes</taxon>
        <taxon>Phaffomycetales</taxon>
        <taxon>Wickerhamomycetaceae</taxon>
        <taxon>Wickerhamomyces</taxon>
    </lineage>
</organism>
<evidence type="ECO:0000313" key="2">
    <source>
        <dbReference type="EMBL" id="CCH41457.1"/>
    </source>
</evidence>
<keyword evidence="3" id="KW-1185">Reference proteome</keyword>
<proteinExistence type="predicted"/>
<evidence type="ECO:0000313" key="3">
    <source>
        <dbReference type="Proteomes" id="UP000009328"/>
    </source>
</evidence>
<comment type="caution">
    <text evidence="2">The sequence shown here is derived from an EMBL/GenBank/DDBJ whole genome shotgun (WGS) entry which is preliminary data.</text>
</comment>
<keyword evidence="1" id="KW-0175">Coiled coil</keyword>